<gene>
    <name evidence="3" type="ORF">BJ085DRAFT_31623</name>
</gene>
<dbReference type="EMBL" id="ML002528">
    <property type="protein sequence ID" value="RKP37194.1"/>
    <property type="molecule type" value="Genomic_DNA"/>
</dbReference>
<dbReference type="AlphaFoldDB" id="A0A4P9ZUG0"/>
<reference evidence="4" key="1">
    <citation type="journal article" date="2018" name="Nat. Microbiol.">
        <title>Leveraging single-cell genomics to expand the fungal tree of life.</title>
        <authorList>
            <person name="Ahrendt S.R."/>
            <person name="Quandt C.A."/>
            <person name="Ciobanu D."/>
            <person name="Clum A."/>
            <person name="Salamov A."/>
            <person name="Andreopoulos B."/>
            <person name="Cheng J.F."/>
            <person name="Woyke T."/>
            <person name="Pelin A."/>
            <person name="Henrissat B."/>
            <person name="Reynolds N.K."/>
            <person name="Benny G.L."/>
            <person name="Smith M.E."/>
            <person name="James T.Y."/>
            <person name="Grigoriev I.V."/>
        </authorList>
    </citation>
    <scope>NUCLEOTIDE SEQUENCE [LARGE SCALE GENOMIC DNA]</scope>
    <source>
        <strain evidence="4">RSA 468</strain>
    </source>
</reference>
<keyword evidence="4" id="KW-1185">Reference proteome</keyword>
<evidence type="ECO:0000313" key="4">
    <source>
        <dbReference type="Proteomes" id="UP000268162"/>
    </source>
</evidence>
<proteinExistence type="predicted"/>
<dbReference type="Proteomes" id="UP000268162">
    <property type="component" value="Unassembled WGS sequence"/>
</dbReference>
<feature type="coiled-coil region" evidence="1">
    <location>
        <begin position="66"/>
        <end position="103"/>
    </location>
</feature>
<evidence type="ECO:0000313" key="3">
    <source>
        <dbReference type="EMBL" id="RKP37194.1"/>
    </source>
</evidence>
<feature type="chain" id="PRO_5020890792" evidence="2">
    <location>
        <begin position="18"/>
        <end position="140"/>
    </location>
</feature>
<organism evidence="3 4">
    <name type="scientific">Dimargaris cristalligena</name>
    <dbReference type="NCBI Taxonomy" id="215637"/>
    <lineage>
        <taxon>Eukaryota</taxon>
        <taxon>Fungi</taxon>
        <taxon>Fungi incertae sedis</taxon>
        <taxon>Zoopagomycota</taxon>
        <taxon>Kickxellomycotina</taxon>
        <taxon>Dimargaritomycetes</taxon>
        <taxon>Dimargaritales</taxon>
        <taxon>Dimargaritaceae</taxon>
        <taxon>Dimargaris</taxon>
    </lineage>
</organism>
<protein>
    <submittedName>
        <fullName evidence="3">Uncharacterized protein</fullName>
    </submittedName>
</protein>
<keyword evidence="1" id="KW-0175">Coiled coil</keyword>
<sequence>MKAVTILFAALLHGVLASPLERRHPLPDSSDTTLVLAYQQPTWPKVEVPAIAEWESRIEVLKELSSPELDETIEKLQKNLSKLEDLEEELIRLEEERRTATDPERISALEDNRKKIYKNLMQIVSEMKATPTGLLPTQTL</sequence>
<accession>A0A4P9ZUG0</accession>
<name>A0A4P9ZUG0_9FUNG</name>
<keyword evidence="2" id="KW-0732">Signal</keyword>
<feature type="signal peptide" evidence="2">
    <location>
        <begin position="1"/>
        <end position="17"/>
    </location>
</feature>
<evidence type="ECO:0000256" key="2">
    <source>
        <dbReference type="SAM" id="SignalP"/>
    </source>
</evidence>
<evidence type="ECO:0000256" key="1">
    <source>
        <dbReference type="SAM" id="Coils"/>
    </source>
</evidence>